<dbReference type="Proteomes" id="UP000499080">
    <property type="component" value="Unassembled WGS sequence"/>
</dbReference>
<evidence type="ECO:0000259" key="1">
    <source>
        <dbReference type="PROSITE" id="PS50994"/>
    </source>
</evidence>
<dbReference type="PANTHER" id="PTHR47331:SF1">
    <property type="entry name" value="GAG-LIKE PROTEIN"/>
    <property type="match status" value="1"/>
</dbReference>
<dbReference type="PROSITE" id="PS50994">
    <property type="entry name" value="INTEGRASE"/>
    <property type="match status" value="1"/>
</dbReference>
<protein>
    <recommendedName>
        <fullName evidence="1">Integrase catalytic domain-containing protein</fullName>
    </recommendedName>
</protein>
<gene>
    <name evidence="2" type="ORF">AVEN_269140_1</name>
</gene>
<dbReference type="PANTHER" id="PTHR47331">
    <property type="entry name" value="PHD-TYPE DOMAIN-CONTAINING PROTEIN"/>
    <property type="match status" value="1"/>
</dbReference>
<dbReference type="GO" id="GO:0015074">
    <property type="term" value="P:DNA integration"/>
    <property type="evidence" value="ECO:0007669"/>
    <property type="project" value="InterPro"/>
</dbReference>
<dbReference type="InterPro" id="IPR040676">
    <property type="entry name" value="DUF5641"/>
</dbReference>
<feature type="domain" description="Integrase catalytic" evidence="1">
    <location>
        <begin position="10"/>
        <end position="194"/>
    </location>
</feature>
<dbReference type="Gene3D" id="3.30.420.10">
    <property type="entry name" value="Ribonuclease H-like superfamily/Ribonuclease H"/>
    <property type="match status" value="1"/>
</dbReference>
<dbReference type="SUPFAM" id="SSF53098">
    <property type="entry name" value="Ribonuclease H-like"/>
    <property type="match status" value="1"/>
</dbReference>
<comment type="caution">
    <text evidence="2">The sequence shown here is derived from an EMBL/GenBank/DDBJ whole genome shotgun (WGS) entry which is preliminary data.</text>
</comment>
<dbReference type="Pfam" id="PF18701">
    <property type="entry name" value="DUF5641"/>
    <property type="match status" value="1"/>
</dbReference>
<dbReference type="EMBL" id="BGPR01001634">
    <property type="protein sequence ID" value="GBM58452.1"/>
    <property type="molecule type" value="Genomic_DNA"/>
</dbReference>
<dbReference type="InterPro" id="IPR001584">
    <property type="entry name" value="Integrase_cat-core"/>
</dbReference>
<evidence type="ECO:0000313" key="3">
    <source>
        <dbReference type="Proteomes" id="UP000499080"/>
    </source>
</evidence>
<dbReference type="OrthoDB" id="6432466at2759"/>
<reference evidence="2 3" key="1">
    <citation type="journal article" date="2019" name="Sci. Rep.">
        <title>Orb-weaving spider Araneus ventricosus genome elucidates the spidroin gene catalogue.</title>
        <authorList>
            <person name="Kono N."/>
            <person name="Nakamura H."/>
            <person name="Ohtoshi R."/>
            <person name="Moran D.A.P."/>
            <person name="Shinohara A."/>
            <person name="Yoshida Y."/>
            <person name="Fujiwara M."/>
            <person name="Mori M."/>
            <person name="Tomita M."/>
            <person name="Arakawa K."/>
        </authorList>
    </citation>
    <scope>NUCLEOTIDE SEQUENCE [LARGE SCALE GENOMIC DNA]</scope>
</reference>
<proteinExistence type="predicted"/>
<keyword evidence="3" id="KW-1185">Reference proteome</keyword>
<evidence type="ECO:0000313" key="2">
    <source>
        <dbReference type="EMBL" id="GBM58452.1"/>
    </source>
</evidence>
<dbReference type="InterPro" id="IPR012337">
    <property type="entry name" value="RNaseH-like_sf"/>
</dbReference>
<organism evidence="2 3">
    <name type="scientific">Araneus ventricosus</name>
    <name type="common">Orbweaver spider</name>
    <name type="synonym">Epeira ventricosa</name>
    <dbReference type="NCBI Taxonomy" id="182803"/>
    <lineage>
        <taxon>Eukaryota</taxon>
        <taxon>Metazoa</taxon>
        <taxon>Ecdysozoa</taxon>
        <taxon>Arthropoda</taxon>
        <taxon>Chelicerata</taxon>
        <taxon>Arachnida</taxon>
        <taxon>Araneae</taxon>
        <taxon>Araneomorphae</taxon>
        <taxon>Entelegynae</taxon>
        <taxon>Araneoidea</taxon>
        <taxon>Araneidae</taxon>
        <taxon>Araneus</taxon>
    </lineage>
</organism>
<sequence length="319" mass="36474">MGNLPAERITPTYPFNVCGVDFIGPFLVKPVAQRRITARKMYVAIFVCFVTKAMHFELVTDLTSEAFIACLKRFFARRGKSNIVYSDNATKFVGAQSELKRLSDMLKKPDENLSAYLASEEIKWKFSPPRFPNFGRLYEAGVKSFKYHFRRVMKNTKVSIEKILTIISQIEGILNSRPLTPLSCDPTELSVLSAGHFLIGRPIKSVVEPEIIDTPDNRLSRWQITTKVVKFIWKRWHRDYLNHLQQCSKWQFEKNDLKIGSLVLLQEDNLPPCKCVIGRVKDVIPGSDGKIRVANVQTQSGLHRRGISKICVLPMNNNE</sequence>
<accession>A0A4Y2GWR7</accession>
<dbReference type="InterPro" id="IPR036397">
    <property type="entry name" value="RNaseH_sf"/>
</dbReference>
<name>A0A4Y2GWR7_ARAVE</name>
<dbReference type="GO" id="GO:0003676">
    <property type="term" value="F:nucleic acid binding"/>
    <property type="evidence" value="ECO:0007669"/>
    <property type="project" value="InterPro"/>
</dbReference>
<dbReference type="AlphaFoldDB" id="A0A4Y2GWR7"/>